<keyword evidence="2" id="KW-0808">Transferase</keyword>
<dbReference type="GO" id="GO:0051082">
    <property type="term" value="F:unfolded protein binding"/>
    <property type="evidence" value="ECO:0007669"/>
    <property type="project" value="InterPro"/>
</dbReference>
<dbReference type="PROSITE" id="PS00107">
    <property type="entry name" value="PROTEIN_KINASE_ATP"/>
    <property type="match status" value="1"/>
</dbReference>
<feature type="domain" description="AGC-kinase C-terminal" evidence="17">
    <location>
        <begin position="394"/>
        <end position="466"/>
    </location>
</feature>
<feature type="transmembrane region" description="Helical" evidence="13">
    <location>
        <begin position="833"/>
        <end position="854"/>
    </location>
</feature>
<protein>
    <recommendedName>
        <fullName evidence="20">Protein kinase domain-containing protein</fullName>
    </recommendedName>
</protein>
<dbReference type="PROSITE" id="PS51188">
    <property type="entry name" value="ZF_CR"/>
    <property type="match status" value="1"/>
</dbReference>
<dbReference type="SUPFAM" id="SSF46565">
    <property type="entry name" value="Chaperone J-domain"/>
    <property type="match status" value="1"/>
</dbReference>
<keyword evidence="9 12" id="KW-0067">ATP-binding</keyword>
<dbReference type="HAMAP" id="MF_01152">
    <property type="entry name" value="DnaJ"/>
    <property type="match status" value="1"/>
</dbReference>
<dbReference type="InterPro" id="IPR011009">
    <property type="entry name" value="Kinase-like_dom_sf"/>
</dbReference>
<keyword evidence="5 12" id="KW-0547">Nucleotide-binding</keyword>
<dbReference type="GO" id="GO:0009408">
    <property type="term" value="P:response to heat"/>
    <property type="evidence" value="ECO:0007669"/>
    <property type="project" value="InterPro"/>
</dbReference>
<evidence type="ECO:0000256" key="8">
    <source>
        <dbReference type="ARBA" id="ARBA00022833"/>
    </source>
</evidence>
<dbReference type="InterPro" id="IPR017441">
    <property type="entry name" value="Protein_kinase_ATP_BS"/>
</dbReference>
<keyword evidence="8 11" id="KW-0862">Zinc</keyword>
<dbReference type="InterPro" id="IPR044713">
    <property type="entry name" value="DNJA1/2-like"/>
</dbReference>
<evidence type="ECO:0000259" key="17">
    <source>
        <dbReference type="PROSITE" id="PS51285"/>
    </source>
</evidence>
<evidence type="ECO:0000313" key="19">
    <source>
        <dbReference type="Proteomes" id="UP000000600"/>
    </source>
</evidence>
<dbReference type="Gene3D" id="3.30.200.20">
    <property type="entry name" value="Phosphorylase Kinase, domain 1"/>
    <property type="match status" value="1"/>
</dbReference>
<dbReference type="InterPro" id="IPR036410">
    <property type="entry name" value="HSP_DnaJ_Cys-rich_dom_sf"/>
</dbReference>
<feature type="zinc finger region" description="CR-type" evidence="11">
    <location>
        <begin position="598"/>
        <end position="681"/>
    </location>
</feature>
<dbReference type="SMART" id="SM00271">
    <property type="entry name" value="DnaJ"/>
    <property type="match status" value="1"/>
</dbReference>
<evidence type="ECO:0000256" key="9">
    <source>
        <dbReference type="ARBA" id="ARBA00022840"/>
    </source>
</evidence>
<evidence type="ECO:0000256" key="4">
    <source>
        <dbReference type="ARBA" id="ARBA00022737"/>
    </source>
</evidence>
<dbReference type="KEGG" id="ptm:GSPATT00036247001"/>
<evidence type="ECO:0000256" key="1">
    <source>
        <dbReference type="ARBA" id="ARBA00022527"/>
    </source>
</evidence>
<dbReference type="HOGENOM" id="CLU_316053_0_0_1"/>
<evidence type="ECO:0000256" key="6">
    <source>
        <dbReference type="ARBA" id="ARBA00022771"/>
    </source>
</evidence>
<dbReference type="GO" id="GO:0005737">
    <property type="term" value="C:cytoplasm"/>
    <property type="evidence" value="ECO:0000318"/>
    <property type="project" value="GO_Central"/>
</dbReference>
<dbReference type="GO" id="GO:0042026">
    <property type="term" value="P:protein refolding"/>
    <property type="evidence" value="ECO:0000318"/>
    <property type="project" value="GO_Central"/>
</dbReference>
<keyword evidence="19" id="KW-1185">Reference proteome</keyword>
<keyword evidence="3 11" id="KW-0479">Metal-binding</keyword>
<dbReference type="STRING" id="5888.A0C8J6"/>
<dbReference type="InterPro" id="IPR008971">
    <property type="entry name" value="HSP40/DnaJ_pept-bd"/>
</dbReference>
<dbReference type="OrthoDB" id="288856at2759"/>
<accession>A0C8J6</accession>
<dbReference type="FunFam" id="1.10.510.10:FF:000454">
    <property type="entry name" value="Uncharacterized protein"/>
    <property type="match status" value="1"/>
</dbReference>
<dbReference type="InterPro" id="IPR000719">
    <property type="entry name" value="Prot_kinase_dom"/>
</dbReference>
<evidence type="ECO:0000259" key="14">
    <source>
        <dbReference type="PROSITE" id="PS50011"/>
    </source>
</evidence>
<dbReference type="GO" id="GO:0030544">
    <property type="term" value="F:Hsp70 protein binding"/>
    <property type="evidence" value="ECO:0007669"/>
    <property type="project" value="InterPro"/>
</dbReference>
<feature type="domain" description="CR-type" evidence="16">
    <location>
        <begin position="598"/>
        <end position="681"/>
    </location>
</feature>
<dbReference type="Proteomes" id="UP000000600">
    <property type="component" value="Unassembled WGS sequence"/>
</dbReference>
<sequence length="924" mass="105958">MKQPPKMSQASSPNNKLIHTLLLKQKSPSQYAIQSPAVSPTQVSLPKGLYQSKNTSIDLTKLATLMKQQKVKQPSDGQKDSMNQLIAKARAIAISAKTPTGPIHIRNDSTQVRKENKEPEVVSPKVADTKQMGKAAFTFEYVIGIGGFGKVWKVKRVGQQYAMKEMSKALVITKKSVNSVMNERMLLSQLKHTFLINMYYAFQDRENLYLVMDYMCGGDLRFHIGRMRRFNEEQTKFFVASIFIGLEYLHTNNIIHRDIKPENLVLDEKGFVHITDLGIARVMKPENSSDTSGTPGYMAPEVMCRQNHTFAVDYYALGVIAYEFMLGRRPYVGRSRQEIRDQILARQVQIRASEVPPNWSAEAVDFVNRLLQRKPNSRLGYNGGHEIKLHPWFKSFPWSKLQNREFTAPFIPNPSDDNFDQRQIVIEDEENAELISQNMQLLRDPNVQQQFVGYEYQAHNNERVFLSLTLFTLLISIYCAVHREYYDILGVSPNASVQDIKKAYRKLSQQYHPDRNQGDPDANEKFSKINVAYEVLQDPEQRKKYDKGGVDGLNNQGMQHHDPFDIFGSFFGREQQGERKGPELKVKVRVTLEDIYNGKEIPVYLTKQILCPHCRGSGADDPDLVETCPTCKGVGSVQKRQQVGFGFFQTFQATCERCYGTGKIIKKKCHLCKGDKIIPGADNISLYIEKGIQDKQTIKYENMADERNDSGTSDLIFQIEQIPHAFFQRQGTDLRCKVEITLKEALLGFKKKIKHLDNHFVRIDKEGITKPGEVQIIKGEGMPQHEFSSQHGDLYVEYKVVIPDFNGEQLRCKYNLLSLRMVKILLMNIIQMYNLYVFVYLCASQQGIMPIIYYNINKLMYSSYQIVIESEPECVNLQDIPILYVNSIALQFKDEQMTEFKVIEFALIILSMLISMICGARYLM</sequence>
<dbReference type="Pfam" id="PF01556">
    <property type="entry name" value="DnaJ_C"/>
    <property type="match status" value="1"/>
</dbReference>
<dbReference type="CDD" id="cd10719">
    <property type="entry name" value="DnaJ_zf"/>
    <property type="match status" value="1"/>
</dbReference>
<dbReference type="InParanoid" id="A0C8J6"/>
<keyword evidence="13" id="KW-0812">Transmembrane</keyword>
<dbReference type="GeneID" id="5020295"/>
<dbReference type="InterPro" id="IPR012724">
    <property type="entry name" value="DnaJ"/>
</dbReference>
<dbReference type="InterPro" id="IPR001305">
    <property type="entry name" value="HSP_DnaJ_Cys-rich_dom"/>
</dbReference>
<dbReference type="InterPro" id="IPR001623">
    <property type="entry name" value="DnaJ_domain"/>
</dbReference>
<dbReference type="Pfam" id="PF00069">
    <property type="entry name" value="Pkinase"/>
    <property type="match status" value="1"/>
</dbReference>
<dbReference type="InterPro" id="IPR036869">
    <property type="entry name" value="J_dom_sf"/>
</dbReference>
<dbReference type="InterPro" id="IPR002939">
    <property type="entry name" value="DnaJ_C"/>
</dbReference>
<dbReference type="EMBL" id="CT868050">
    <property type="protein sequence ID" value="CAK67113.1"/>
    <property type="molecule type" value="Genomic_DNA"/>
</dbReference>
<dbReference type="PRINTS" id="PR00625">
    <property type="entry name" value="JDOMAIN"/>
</dbReference>
<organism evidence="18 19">
    <name type="scientific">Paramecium tetraurelia</name>
    <dbReference type="NCBI Taxonomy" id="5888"/>
    <lineage>
        <taxon>Eukaryota</taxon>
        <taxon>Sar</taxon>
        <taxon>Alveolata</taxon>
        <taxon>Ciliophora</taxon>
        <taxon>Intramacronucleata</taxon>
        <taxon>Oligohymenophorea</taxon>
        <taxon>Peniculida</taxon>
        <taxon>Parameciidae</taxon>
        <taxon>Paramecium</taxon>
    </lineage>
</organism>
<evidence type="ECO:0000256" key="7">
    <source>
        <dbReference type="ARBA" id="ARBA00022777"/>
    </source>
</evidence>
<evidence type="ECO:0000256" key="11">
    <source>
        <dbReference type="PROSITE-ProRule" id="PRU00546"/>
    </source>
</evidence>
<dbReference type="FunFam" id="2.10.230.10:FF:000002">
    <property type="entry name" value="Molecular chaperone DnaJ"/>
    <property type="match status" value="1"/>
</dbReference>
<keyword evidence="10" id="KW-0143">Chaperone</keyword>
<proteinExistence type="inferred from homology"/>
<dbReference type="Pfam" id="PF00684">
    <property type="entry name" value="DnaJ_CXXCXGXG"/>
    <property type="match status" value="1"/>
</dbReference>
<keyword evidence="4" id="KW-0677">Repeat</keyword>
<evidence type="ECO:0000256" key="3">
    <source>
        <dbReference type="ARBA" id="ARBA00022723"/>
    </source>
</evidence>
<dbReference type="SUPFAM" id="SSF57938">
    <property type="entry name" value="DnaJ/Hsp40 cysteine-rich domain"/>
    <property type="match status" value="1"/>
</dbReference>
<evidence type="ECO:0000256" key="5">
    <source>
        <dbReference type="ARBA" id="ARBA00022741"/>
    </source>
</evidence>
<feature type="domain" description="J" evidence="15">
    <location>
        <begin position="484"/>
        <end position="549"/>
    </location>
</feature>
<dbReference type="CDD" id="cd10747">
    <property type="entry name" value="DnaJ_C"/>
    <property type="match status" value="1"/>
</dbReference>
<dbReference type="PANTHER" id="PTHR43888">
    <property type="entry name" value="DNAJ-LIKE-2, ISOFORM A-RELATED"/>
    <property type="match status" value="1"/>
</dbReference>
<dbReference type="PROSITE" id="PS00108">
    <property type="entry name" value="PROTEIN_KINASE_ST"/>
    <property type="match status" value="1"/>
</dbReference>
<dbReference type="Gene3D" id="2.60.260.20">
    <property type="entry name" value="Urease metallochaperone UreE, N-terminal domain"/>
    <property type="match status" value="2"/>
</dbReference>
<dbReference type="OMA" id="VGYEYQA"/>
<dbReference type="SUPFAM" id="SSF49493">
    <property type="entry name" value="HSP40/DnaJ peptide-binding domain"/>
    <property type="match status" value="2"/>
</dbReference>
<reference evidence="18 19" key="1">
    <citation type="journal article" date="2006" name="Nature">
        <title>Global trends of whole-genome duplications revealed by the ciliate Paramecium tetraurelia.</title>
        <authorList>
            <consortium name="Genoscope"/>
            <person name="Aury J.-M."/>
            <person name="Jaillon O."/>
            <person name="Duret L."/>
            <person name="Noel B."/>
            <person name="Jubin C."/>
            <person name="Porcel B.M."/>
            <person name="Segurens B."/>
            <person name="Daubin V."/>
            <person name="Anthouard V."/>
            <person name="Aiach N."/>
            <person name="Arnaiz O."/>
            <person name="Billaut A."/>
            <person name="Beisson J."/>
            <person name="Blanc I."/>
            <person name="Bouhouche K."/>
            <person name="Camara F."/>
            <person name="Duharcourt S."/>
            <person name="Guigo R."/>
            <person name="Gogendeau D."/>
            <person name="Katinka M."/>
            <person name="Keller A.-M."/>
            <person name="Kissmehl R."/>
            <person name="Klotz C."/>
            <person name="Koll F."/>
            <person name="Le Moue A."/>
            <person name="Lepere C."/>
            <person name="Malinsky S."/>
            <person name="Nowacki M."/>
            <person name="Nowak J.K."/>
            <person name="Plattner H."/>
            <person name="Poulain J."/>
            <person name="Ruiz F."/>
            <person name="Serrano V."/>
            <person name="Zagulski M."/>
            <person name="Dessen P."/>
            <person name="Betermier M."/>
            <person name="Weissenbach J."/>
            <person name="Scarpelli C."/>
            <person name="Schachter V."/>
            <person name="Sperling L."/>
            <person name="Meyer E."/>
            <person name="Cohen J."/>
            <person name="Wincker P."/>
        </authorList>
    </citation>
    <scope>NUCLEOTIDE SEQUENCE [LARGE SCALE GENOMIC DNA]</scope>
    <source>
        <strain evidence="18 19">Stock d4-2</strain>
    </source>
</reference>
<dbReference type="InterPro" id="IPR008271">
    <property type="entry name" value="Ser/Thr_kinase_AS"/>
</dbReference>
<dbReference type="Gene3D" id="2.10.230.10">
    <property type="entry name" value="Heat shock protein DnaJ, cysteine-rich domain"/>
    <property type="match status" value="1"/>
</dbReference>
<dbReference type="CDD" id="cd06257">
    <property type="entry name" value="DnaJ"/>
    <property type="match status" value="1"/>
</dbReference>
<dbReference type="PROSITE" id="PS00636">
    <property type="entry name" value="DNAJ_1"/>
    <property type="match status" value="1"/>
</dbReference>
<keyword evidence="13" id="KW-0472">Membrane</keyword>
<keyword evidence="13" id="KW-1133">Transmembrane helix</keyword>
<feature type="transmembrane region" description="Helical" evidence="13">
    <location>
        <begin position="902"/>
        <end position="923"/>
    </location>
</feature>
<evidence type="ECO:0000313" key="18">
    <source>
        <dbReference type="EMBL" id="CAK67113.1"/>
    </source>
</evidence>
<dbReference type="Gene3D" id="1.10.287.110">
    <property type="entry name" value="DnaJ domain"/>
    <property type="match status" value="1"/>
</dbReference>
<dbReference type="AlphaFoldDB" id="A0C8J6"/>
<dbReference type="GO" id="GO:0051087">
    <property type="term" value="F:protein-folding chaperone binding"/>
    <property type="evidence" value="ECO:0000318"/>
    <property type="project" value="GO_Central"/>
</dbReference>
<dbReference type="RefSeq" id="XP_001434510.1">
    <property type="nucleotide sequence ID" value="XM_001434473.1"/>
</dbReference>
<keyword evidence="1" id="KW-0723">Serine/threonine-protein kinase</keyword>
<dbReference type="PROSITE" id="PS50076">
    <property type="entry name" value="DNAJ_2"/>
    <property type="match status" value="1"/>
</dbReference>
<dbReference type="eggNOG" id="KOG0603">
    <property type="taxonomic scope" value="Eukaryota"/>
</dbReference>
<feature type="domain" description="Protein kinase" evidence="14">
    <location>
        <begin position="137"/>
        <end position="393"/>
    </location>
</feature>
<evidence type="ECO:0000259" key="16">
    <source>
        <dbReference type="PROSITE" id="PS51188"/>
    </source>
</evidence>
<evidence type="ECO:0000259" key="15">
    <source>
        <dbReference type="PROSITE" id="PS50076"/>
    </source>
</evidence>
<evidence type="ECO:0000256" key="2">
    <source>
        <dbReference type="ARBA" id="ARBA00022679"/>
    </source>
</evidence>
<keyword evidence="7" id="KW-0418">Kinase</keyword>
<dbReference type="PROSITE" id="PS50011">
    <property type="entry name" value="PROTEIN_KINASE_DOM"/>
    <property type="match status" value="1"/>
</dbReference>
<dbReference type="SMART" id="SM00220">
    <property type="entry name" value="S_TKc"/>
    <property type="match status" value="1"/>
</dbReference>
<evidence type="ECO:0000256" key="12">
    <source>
        <dbReference type="PROSITE-ProRule" id="PRU10141"/>
    </source>
</evidence>
<dbReference type="Gene3D" id="1.10.510.10">
    <property type="entry name" value="Transferase(Phosphotransferase) domain 1"/>
    <property type="match status" value="1"/>
</dbReference>
<keyword evidence="6 11" id="KW-0863">Zinc-finger</keyword>
<gene>
    <name evidence="18" type="ORF">GSPATT00036247001</name>
</gene>
<feature type="binding site" evidence="12">
    <location>
        <position position="164"/>
    </location>
    <ligand>
        <name>ATP</name>
        <dbReference type="ChEBI" id="CHEBI:30616"/>
    </ligand>
</feature>
<dbReference type="GO" id="GO:0005524">
    <property type="term" value="F:ATP binding"/>
    <property type="evidence" value="ECO:0007669"/>
    <property type="project" value="UniProtKB-UniRule"/>
</dbReference>
<evidence type="ECO:0000256" key="10">
    <source>
        <dbReference type="ARBA" id="ARBA00023186"/>
    </source>
</evidence>
<dbReference type="GO" id="GO:0008270">
    <property type="term" value="F:zinc ion binding"/>
    <property type="evidence" value="ECO:0007669"/>
    <property type="project" value="UniProtKB-KW"/>
</dbReference>
<dbReference type="eggNOG" id="KOG0712">
    <property type="taxonomic scope" value="Eukaryota"/>
</dbReference>
<dbReference type="PROSITE" id="PS51285">
    <property type="entry name" value="AGC_KINASE_CTER"/>
    <property type="match status" value="1"/>
</dbReference>
<dbReference type="FunFam" id="2.60.260.20:FF:000013">
    <property type="entry name" value="DnaJ subfamily B member 11"/>
    <property type="match status" value="1"/>
</dbReference>
<evidence type="ECO:0008006" key="20">
    <source>
        <dbReference type="Google" id="ProtNLM"/>
    </source>
</evidence>
<dbReference type="Pfam" id="PF00226">
    <property type="entry name" value="DnaJ"/>
    <property type="match status" value="1"/>
</dbReference>
<evidence type="ECO:0000256" key="13">
    <source>
        <dbReference type="SAM" id="Phobius"/>
    </source>
</evidence>
<dbReference type="SUPFAM" id="SSF56112">
    <property type="entry name" value="Protein kinase-like (PK-like)"/>
    <property type="match status" value="1"/>
</dbReference>
<dbReference type="GO" id="GO:0004674">
    <property type="term" value="F:protein serine/threonine kinase activity"/>
    <property type="evidence" value="ECO:0007669"/>
    <property type="project" value="UniProtKB-KW"/>
</dbReference>
<dbReference type="InterPro" id="IPR000961">
    <property type="entry name" value="AGC-kinase_C"/>
</dbReference>
<name>A0C8J6_PARTE</name>
<dbReference type="InterPro" id="IPR018253">
    <property type="entry name" value="DnaJ_domain_CS"/>
</dbReference>